<dbReference type="Pfam" id="PF00563">
    <property type="entry name" value="EAL"/>
    <property type="match status" value="1"/>
</dbReference>
<dbReference type="Proteomes" id="UP000191418">
    <property type="component" value="Unassembled WGS sequence"/>
</dbReference>
<dbReference type="InterPro" id="IPR035919">
    <property type="entry name" value="EAL_sf"/>
</dbReference>
<reference evidence="2 3" key="1">
    <citation type="submission" date="2017-01" db="EMBL/GenBank/DDBJ databases">
        <title>Genome Sequencing of a Marine Spirillum, Oceanospirillum multiglobuliferum ATCC 33336, from Japan.</title>
        <authorList>
            <person name="Carney J.G."/>
            <person name="Trachtenberg A.M."/>
            <person name="Rheaume B.A."/>
            <person name="Linnane J.D."/>
            <person name="Pitts N.L."/>
            <person name="Mykles D.L."/>
            <person name="Maclea K.S."/>
        </authorList>
    </citation>
    <scope>NUCLEOTIDE SEQUENCE [LARGE SCALE GENOMIC DNA]</scope>
    <source>
        <strain evidence="2 3">ATCC 33336</strain>
    </source>
</reference>
<dbReference type="SMART" id="SM00052">
    <property type="entry name" value="EAL"/>
    <property type="match status" value="1"/>
</dbReference>
<protein>
    <recommendedName>
        <fullName evidence="1">HDOD domain-containing protein</fullName>
    </recommendedName>
</protein>
<evidence type="ECO:0000313" key="2">
    <source>
        <dbReference type="EMBL" id="OPX56246.1"/>
    </source>
</evidence>
<evidence type="ECO:0000259" key="1">
    <source>
        <dbReference type="PROSITE" id="PS51833"/>
    </source>
</evidence>
<dbReference type="SUPFAM" id="SSF141868">
    <property type="entry name" value="EAL domain-like"/>
    <property type="match status" value="1"/>
</dbReference>
<name>A0A1T4M4L7_9GAMM</name>
<dbReference type="AlphaFoldDB" id="A0A1T4M4L7"/>
<organism evidence="2 3">
    <name type="scientific">Oceanospirillum multiglobuliferum</name>
    <dbReference type="NCBI Taxonomy" id="64969"/>
    <lineage>
        <taxon>Bacteria</taxon>
        <taxon>Pseudomonadati</taxon>
        <taxon>Pseudomonadota</taxon>
        <taxon>Gammaproteobacteria</taxon>
        <taxon>Oceanospirillales</taxon>
        <taxon>Oceanospirillaceae</taxon>
        <taxon>Oceanospirillum</taxon>
    </lineage>
</organism>
<dbReference type="SUPFAM" id="SSF109604">
    <property type="entry name" value="HD-domain/PDEase-like"/>
    <property type="match status" value="1"/>
</dbReference>
<evidence type="ECO:0000313" key="3">
    <source>
        <dbReference type="Proteomes" id="UP000191418"/>
    </source>
</evidence>
<sequence length="405" mass="46009">MDHFCIARQAICDETLQLVGYELLYRANSEDISAIISNPHEATARVTSLALLDFGLDHVASKQPIYINMSSEWFKHPELLPSAKIRQRIVLQVPTDIVVDETLCSNLQRIRAKGFLIALDDYKLNDPRTSLLTVVDIVIVETLNQSLSTIRKVKTSLLQYPVKTLAEKIENWTNFEQLKQMGFDYYQGFFLARPENLAPQASGANQLILAKLMTLLFDESSSVEQIEHYISQEPALYYRLMKYVNSAMYNLPNSIDSMHQAVVYMGMETLRTVICILMWARNSNNVYTVLPLLLTRAKACELLARHHGMKPVDRSFTLGFLSLLDVALGQPLPKLLSNLPLSPDMSEALLHSKGSLAELLNCVRHWERAEWEALEAHPLYCAELPILMSKALDWANQTEDNMTEH</sequence>
<accession>A0A1T4M4L7</accession>
<dbReference type="InterPro" id="IPR001633">
    <property type="entry name" value="EAL_dom"/>
</dbReference>
<dbReference type="Gene3D" id="1.10.3210.10">
    <property type="entry name" value="Hypothetical protein af1432"/>
    <property type="match status" value="1"/>
</dbReference>
<dbReference type="EMBL" id="MTSM01000004">
    <property type="protein sequence ID" value="OPX56246.1"/>
    <property type="molecule type" value="Genomic_DNA"/>
</dbReference>
<dbReference type="PROSITE" id="PS51833">
    <property type="entry name" value="HDOD"/>
    <property type="match status" value="1"/>
</dbReference>
<gene>
    <name evidence="2" type="ORF">BTE48_04530</name>
</gene>
<proteinExistence type="predicted"/>
<dbReference type="PANTHER" id="PTHR33525">
    <property type="match status" value="1"/>
</dbReference>
<dbReference type="PANTHER" id="PTHR33525:SF4">
    <property type="entry name" value="CYCLIC DI-GMP PHOSPHODIESTERASE CDGJ"/>
    <property type="match status" value="1"/>
</dbReference>
<dbReference type="InterPro" id="IPR014408">
    <property type="entry name" value="dGMP_Pdiesterase_EAL/HD-GYP"/>
</dbReference>
<dbReference type="OrthoDB" id="9804751at2"/>
<comment type="caution">
    <text evidence="2">The sequence shown here is derived from an EMBL/GenBank/DDBJ whole genome shotgun (WGS) entry which is preliminary data.</text>
</comment>
<dbReference type="PIRSF" id="PIRSF003180">
    <property type="entry name" value="DiGMPpdiest_YuxH"/>
    <property type="match status" value="1"/>
</dbReference>
<dbReference type="RefSeq" id="WP_078744263.1">
    <property type="nucleotide sequence ID" value="NZ_FUXG01000003.1"/>
</dbReference>
<dbReference type="Gene3D" id="3.20.20.450">
    <property type="entry name" value="EAL domain"/>
    <property type="match status" value="1"/>
</dbReference>
<feature type="domain" description="HDOD" evidence="1">
    <location>
        <begin position="202"/>
        <end position="387"/>
    </location>
</feature>
<dbReference type="InterPro" id="IPR052340">
    <property type="entry name" value="RNase_Y/CdgJ"/>
</dbReference>
<dbReference type="Pfam" id="PF08668">
    <property type="entry name" value="HDOD"/>
    <property type="match status" value="1"/>
</dbReference>
<dbReference type="STRING" id="64969.SAMN02745127_00658"/>
<keyword evidence="3" id="KW-1185">Reference proteome</keyword>
<dbReference type="InterPro" id="IPR013976">
    <property type="entry name" value="HDOD"/>
</dbReference>